<dbReference type="Pfam" id="PF03328">
    <property type="entry name" value="HpcH_HpaI"/>
    <property type="match status" value="1"/>
</dbReference>
<feature type="binding site" evidence="5">
    <location>
        <position position="168"/>
    </location>
    <ligand>
        <name>Mg(2+)</name>
        <dbReference type="ChEBI" id="CHEBI:18420"/>
    </ligand>
</feature>
<evidence type="ECO:0000256" key="4">
    <source>
        <dbReference type="PIRSR" id="PIRSR015582-1"/>
    </source>
</evidence>
<feature type="binding site" evidence="4">
    <location>
        <position position="141"/>
    </location>
    <ligand>
        <name>substrate</name>
    </ligand>
</feature>
<evidence type="ECO:0000259" key="7">
    <source>
        <dbReference type="Pfam" id="PF03328"/>
    </source>
</evidence>
<dbReference type="Proteomes" id="UP000595703">
    <property type="component" value="Chromosome"/>
</dbReference>
<dbReference type="PIRSF" id="PIRSF015582">
    <property type="entry name" value="Cit_lyase_B"/>
    <property type="match status" value="1"/>
</dbReference>
<dbReference type="GO" id="GO:0006107">
    <property type="term" value="P:oxaloacetate metabolic process"/>
    <property type="evidence" value="ECO:0007669"/>
    <property type="project" value="TreeGrafter"/>
</dbReference>
<feature type="compositionally biased region" description="Polar residues" evidence="6">
    <location>
        <begin position="1"/>
        <end position="15"/>
    </location>
</feature>
<keyword evidence="2 5" id="KW-0479">Metal-binding</keyword>
<evidence type="ECO:0000256" key="6">
    <source>
        <dbReference type="SAM" id="MobiDB-lite"/>
    </source>
</evidence>
<dbReference type="GO" id="GO:0016829">
    <property type="term" value="F:lyase activity"/>
    <property type="evidence" value="ECO:0007669"/>
    <property type="project" value="UniProtKB-KW"/>
</dbReference>
<feature type="region of interest" description="Disordered" evidence="6">
    <location>
        <begin position="1"/>
        <end position="23"/>
    </location>
</feature>
<comment type="cofactor">
    <cofactor evidence="1">
        <name>Mg(2+)</name>
        <dbReference type="ChEBI" id="CHEBI:18420"/>
    </cofactor>
</comment>
<keyword evidence="8" id="KW-0456">Lyase</keyword>
<evidence type="ECO:0000256" key="5">
    <source>
        <dbReference type="PIRSR" id="PIRSR015582-2"/>
    </source>
</evidence>
<protein>
    <submittedName>
        <fullName evidence="8">Putative citrate lyase beta chain</fullName>
    </submittedName>
</protein>
<evidence type="ECO:0000256" key="2">
    <source>
        <dbReference type="ARBA" id="ARBA00022723"/>
    </source>
</evidence>
<dbReference type="PANTHER" id="PTHR32308:SF10">
    <property type="entry name" value="CITRATE LYASE SUBUNIT BETA"/>
    <property type="match status" value="1"/>
</dbReference>
<feature type="binding site" evidence="5">
    <location>
        <position position="141"/>
    </location>
    <ligand>
        <name>Mg(2+)</name>
        <dbReference type="ChEBI" id="CHEBI:18420"/>
    </ligand>
</feature>
<reference evidence="8 9" key="1">
    <citation type="journal article" date="2010" name="J. Bacteriol.">
        <title>Biochemical characterization of a novel indole prenyltransferase from Streptomyces sp. SN-593.</title>
        <authorList>
            <person name="Takahashi S."/>
            <person name="Takagi H."/>
            <person name="Toyoda A."/>
            <person name="Uramoto M."/>
            <person name="Nogawa T."/>
            <person name="Ueki M."/>
            <person name="Sakaki Y."/>
            <person name="Osada H."/>
        </authorList>
    </citation>
    <scope>NUCLEOTIDE SEQUENCE [LARGE SCALE GENOMIC DNA]</scope>
    <source>
        <strain evidence="8 9">SN-593</strain>
    </source>
</reference>
<dbReference type="SUPFAM" id="SSF51621">
    <property type="entry name" value="Phosphoenolpyruvate/pyruvate domain"/>
    <property type="match status" value="1"/>
</dbReference>
<dbReference type="InterPro" id="IPR011206">
    <property type="entry name" value="Citrate_lyase_beta/mcl1/mcl2"/>
</dbReference>
<dbReference type="KEGG" id="arev:RVR_7448"/>
<dbReference type="InterPro" id="IPR040442">
    <property type="entry name" value="Pyrv_kinase-like_dom_sf"/>
</dbReference>
<feature type="binding site" evidence="4">
    <location>
        <position position="83"/>
    </location>
    <ligand>
        <name>substrate</name>
    </ligand>
</feature>
<organism evidence="8 9">
    <name type="scientific">Actinacidiphila reveromycinica</name>
    <dbReference type="NCBI Taxonomy" id="659352"/>
    <lineage>
        <taxon>Bacteria</taxon>
        <taxon>Bacillati</taxon>
        <taxon>Actinomycetota</taxon>
        <taxon>Actinomycetes</taxon>
        <taxon>Kitasatosporales</taxon>
        <taxon>Streptomycetaceae</taxon>
        <taxon>Actinacidiphila</taxon>
    </lineage>
</organism>
<dbReference type="RefSeq" id="WP_202236412.1">
    <property type="nucleotide sequence ID" value="NZ_AP018365.1"/>
</dbReference>
<sequence length="302" mass="32045">MSTAPEHTAPGNPTASAPRPRRSVLYMPGANERALEKARSLPTDALILDLEDSVAPDAKAEARERVAAAAASGAYGRREVTIRVNAPGTPWHADDLRAAADAGPDAVVVPKVDSPRTVREVVAALEAAGAPERTAVWAMLETPAALLDARAIAEASPRLTVLVMGTNDLAKELHAEHVLGRAPLLASLSLALLAARAAGKVILDGVYNDVHDADGFEAETLQARRMGFDGKTLIHPRQLEPCNRIFAPDAAEIERSERIIAAFEEATSQGRGVVTVDGRMIENLHVEEARRVLALAEAVADR</sequence>
<evidence type="ECO:0000313" key="9">
    <source>
        <dbReference type="Proteomes" id="UP000595703"/>
    </source>
</evidence>
<gene>
    <name evidence="8" type="ORF">RVR_7448</name>
</gene>
<feature type="domain" description="HpcH/HpaI aldolase/citrate lyase" evidence="7">
    <location>
        <begin position="22"/>
        <end position="236"/>
    </location>
</feature>
<dbReference type="EMBL" id="AP018365">
    <property type="protein sequence ID" value="BBB00401.1"/>
    <property type="molecule type" value="Genomic_DNA"/>
</dbReference>
<dbReference type="InterPro" id="IPR005000">
    <property type="entry name" value="Aldolase/citrate-lyase_domain"/>
</dbReference>
<name>A0A7U3VR24_9ACTN</name>
<reference evidence="8 9" key="2">
    <citation type="journal article" date="2011" name="J. Antibiot.">
        <title>Furaquinocins I and J: novel polyketide isoprenoid hybrid compounds from Streptomyces reveromyceticus SN-593.</title>
        <authorList>
            <person name="Panthee S."/>
            <person name="Takahashi S."/>
            <person name="Takagi H."/>
            <person name="Nogawa T."/>
            <person name="Oowada E."/>
            <person name="Uramoto M."/>
            <person name="Osada H."/>
        </authorList>
    </citation>
    <scope>NUCLEOTIDE SEQUENCE [LARGE SCALE GENOMIC DNA]</scope>
    <source>
        <strain evidence="8 9">SN-593</strain>
    </source>
</reference>
<keyword evidence="9" id="KW-1185">Reference proteome</keyword>
<reference evidence="8 9" key="4">
    <citation type="journal article" date="2020" name="Sci. Rep.">
        <title>beta-carboline chemical signals induce reveromycin production through a LuxR family regulator in Streptomyces sp. SN-593.</title>
        <authorList>
            <person name="Panthee S."/>
            <person name="Kito N."/>
            <person name="Hayashi T."/>
            <person name="Shimizu T."/>
            <person name="Ishikawa J."/>
            <person name="Hamamoto H."/>
            <person name="Osada H."/>
            <person name="Takahashi S."/>
        </authorList>
    </citation>
    <scope>NUCLEOTIDE SEQUENCE [LARGE SCALE GENOMIC DNA]</scope>
    <source>
        <strain evidence="8 9">SN-593</strain>
    </source>
</reference>
<dbReference type="PANTHER" id="PTHR32308">
    <property type="entry name" value="LYASE BETA SUBUNIT, PUTATIVE (AFU_ORTHOLOGUE AFUA_4G13030)-RELATED"/>
    <property type="match status" value="1"/>
</dbReference>
<dbReference type="Gene3D" id="3.20.20.60">
    <property type="entry name" value="Phosphoenolpyruvate-binding domains"/>
    <property type="match status" value="1"/>
</dbReference>
<evidence type="ECO:0000313" key="8">
    <source>
        <dbReference type="EMBL" id="BBB00401.1"/>
    </source>
</evidence>
<dbReference type="InterPro" id="IPR015813">
    <property type="entry name" value="Pyrv/PenolPyrv_kinase-like_dom"/>
</dbReference>
<evidence type="ECO:0000256" key="1">
    <source>
        <dbReference type="ARBA" id="ARBA00001946"/>
    </source>
</evidence>
<reference evidence="8 9" key="3">
    <citation type="journal article" date="2011" name="Nat. Chem. Biol.">
        <title>Reveromycin A biosynthesis uses RevG and RevJ for stereospecific spiroacetal formation.</title>
        <authorList>
            <person name="Takahashi S."/>
            <person name="Toyoda A."/>
            <person name="Sekiyama Y."/>
            <person name="Takagi H."/>
            <person name="Nogawa T."/>
            <person name="Uramoto M."/>
            <person name="Suzuki R."/>
            <person name="Koshino H."/>
            <person name="Kumano T."/>
            <person name="Panthee S."/>
            <person name="Dairi T."/>
            <person name="Ishikawa J."/>
            <person name="Ikeda H."/>
            <person name="Sakaki Y."/>
            <person name="Osada H."/>
        </authorList>
    </citation>
    <scope>NUCLEOTIDE SEQUENCE [LARGE SCALE GENOMIC DNA]</scope>
    <source>
        <strain evidence="8 9">SN-593</strain>
    </source>
</reference>
<accession>A0A7U3VR24</accession>
<evidence type="ECO:0000256" key="3">
    <source>
        <dbReference type="ARBA" id="ARBA00022842"/>
    </source>
</evidence>
<dbReference type="GO" id="GO:0000287">
    <property type="term" value="F:magnesium ion binding"/>
    <property type="evidence" value="ECO:0007669"/>
    <property type="project" value="TreeGrafter"/>
</dbReference>
<dbReference type="AlphaFoldDB" id="A0A7U3VR24"/>
<keyword evidence="3 5" id="KW-0460">Magnesium</keyword>
<proteinExistence type="predicted"/>